<dbReference type="EMBL" id="CZAB01000018">
    <property type="protein sequence ID" value="CUO97768.1"/>
    <property type="molecule type" value="Genomic_DNA"/>
</dbReference>
<evidence type="ECO:0000256" key="1">
    <source>
        <dbReference type="ARBA" id="ARBA00004141"/>
    </source>
</evidence>
<feature type="transmembrane region" description="Helical" evidence="5">
    <location>
        <begin position="353"/>
        <end position="374"/>
    </location>
</feature>
<feature type="transmembrane region" description="Helical" evidence="5">
    <location>
        <begin position="164"/>
        <end position="183"/>
    </location>
</feature>
<evidence type="ECO:0000313" key="8">
    <source>
        <dbReference type="Proteomes" id="UP000095512"/>
    </source>
</evidence>
<proteinExistence type="predicted"/>
<dbReference type="InterPro" id="IPR007016">
    <property type="entry name" value="O-antigen_ligase-rel_domated"/>
</dbReference>
<evidence type="ECO:0000256" key="5">
    <source>
        <dbReference type="SAM" id="Phobius"/>
    </source>
</evidence>
<dbReference type="GO" id="GO:0016020">
    <property type="term" value="C:membrane"/>
    <property type="evidence" value="ECO:0007669"/>
    <property type="project" value="UniProtKB-SubCell"/>
</dbReference>
<gene>
    <name evidence="7" type="ORF">ERS852480_02354</name>
</gene>
<comment type="subcellular location">
    <subcellularLocation>
        <location evidence="1">Membrane</location>
        <topology evidence="1">Multi-pass membrane protein</topology>
    </subcellularLocation>
</comment>
<keyword evidence="7" id="KW-0436">Ligase</keyword>
<dbReference type="InterPro" id="IPR051533">
    <property type="entry name" value="WaaL-like"/>
</dbReference>
<name>A0A174JJH2_9FIRM</name>
<feature type="transmembrane region" description="Helical" evidence="5">
    <location>
        <begin position="93"/>
        <end position="119"/>
    </location>
</feature>
<feature type="domain" description="O-antigen ligase-related" evidence="6">
    <location>
        <begin position="344"/>
        <end position="473"/>
    </location>
</feature>
<evidence type="ECO:0000256" key="3">
    <source>
        <dbReference type="ARBA" id="ARBA00022989"/>
    </source>
</evidence>
<accession>A0A174JJH2</accession>
<organism evidence="7 8">
    <name type="scientific">Enterocloster clostridioformis</name>
    <dbReference type="NCBI Taxonomy" id="1531"/>
    <lineage>
        <taxon>Bacteria</taxon>
        <taxon>Bacillati</taxon>
        <taxon>Bacillota</taxon>
        <taxon>Clostridia</taxon>
        <taxon>Lachnospirales</taxon>
        <taxon>Lachnospiraceae</taxon>
        <taxon>Enterocloster</taxon>
    </lineage>
</organism>
<sequence>MSEGKLGQKKIENIKEVSGAWRNVNSIIAMVGTLLILIGLPLVFQDYYFNILKVKYYFYCTVVIAMAVALIITAIIFYYIYTKEIEGRAIKNIINKLSLCSLSVPDWAMIAFVVAATISTFQSDYIYESFWGNEGRFCGLFLILLYGICFFIVSRYLDFKQWYLDAFLAAGVVVGSIGILHFFRIDPIGFKENITPYDYDIFTSTIGNINTYTSYIALIAGASVVLFSMEENAVKKIWYTFCMVLAFCSLLMGASDNAYLALVALLGVLPLYLFDKLKGIKNYVCILAILASEFMLIGCISDKWAEKVLDISGIFKIVSGFNLLPYITLALWLITAALHVVDCRQRQSRENNIGRYIWLGLIILVSIVVIYILYDANLRGDGEKYGILQPYVVLDNNWGTNRGYIWRLAMRIYNDFPIFHKIFGSGPDTFGILTVTQYFDEMAGMYGQKFESVHNEYLQYFVTIGIVGITAYLSLLISSLARMVRNSHNNPAVMAIVFSVISYGAQAVVNISVPIVAPIMMLLIMMGLSDSKNSI</sequence>
<feature type="transmembrane region" description="Helical" evidence="5">
    <location>
        <begin position="489"/>
        <end position="505"/>
    </location>
</feature>
<dbReference type="GO" id="GO:0016874">
    <property type="term" value="F:ligase activity"/>
    <property type="evidence" value="ECO:0007669"/>
    <property type="project" value="UniProtKB-KW"/>
</dbReference>
<feature type="transmembrane region" description="Helical" evidence="5">
    <location>
        <begin position="139"/>
        <end position="157"/>
    </location>
</feature>
<dbReference type="PANTHER" id="PTHR37422">
    <property type="entry name" value="TEICHURONIC ACID BIOSYNTHESIS PROTEIN TUAE"/>
    <property type="match status" value="1"/>
</dbReference>
<dbReference type="PANTHER" id="PTHR37422:SF13">
    <property type="entry name" value="LIPOPOLYSACCHARIDE BIOSYNTHESIS PROTEIN PA4999-RELATED"/>
    <property type="match status" value="1"/>
</dbReference>
<protein>
    <submittedName>
        <fullName evidence="7">O-Antigen ligase</fullName>
    </submittedName>
</protein>
<dbReference type="RefSeq" id="WP_057571890.1">
    <property type="nucleotide sequence ID" value="NZ_CZAB01000018.1"/>
</dbReference>
<reference evidence="7 8" key="1">
    <citation type="submission" date="2015-09" db="EMBL/GenBank/DDBJ databases">
        <authorList>
            <consortium name="Pathogen Informatics"/>
        </authorList>
    </citation>
    <scope>NUCLEOTIDE SEQUENCE [LARGE SCALE GENOMIC DNA]</scope>
    <source>
        <strain evidence="7 8">2789STDY5834865</strain>
    </source>
</reference>
<evidence type="ECO:0000313" key="7">
    <source>
        <dbReference type="EMBL" id="CUO97768.1"/>
    </source>
</evidence>
<feature type="transmembrane region" description="Helical" evidence="5">
    <location>
        <begin position="212"/>
        <end position="229"/>
    </location>
</feature>
<evidence type="ECO:0000256" key="4">
    <source>
        <dbReference type="ARBA" id="ARBA00023136"/>
    </source>
</evidence>
<keyword evidence="3 5" id="KW-1133">Transmembrane helix</keyword>
<feature type="transmembrane region" description="Helical" evidence="5">
    <location>
        <begin position="56"/>
        <end position="81"/>
    </location>
</feature>
<feature type="transmembrane region" description="Helical" evidence="5">
    <location>
        <begin position="457"/>
        <end position="477"/>
    </location>
</feature>
<dbReference type="Proteomes" id="UP000095512">
    <property type="component" value="Unassembled WGS sequence"/>
</dbReference>
<dbReference type="AlphaFoldDB" id="A0A174JJH2"/>
<feature type="transmembrane region" description="Helical" evidence="5">
    <location>
        <begin position="21"/>
        <end position="44"/>
    </location>
</feature>
<keyword evidence="4 5" id="KW-0472">Membrane</keyword>
<keyword evidence="2 5" id="KW-0812">Transmembrane</keyword>
<feature type="transmembrane region" description="Helical" evidence="5">
    <location>
        <begin position="323"/>
        <end position="341"/>
    </location>
</feature>
<feature type="transmembrane region" description="Helical" evidence="5">
    <location>
        <begin position="258"/>
        <end position="274"/>
    </location>
</feature>
<feature type="transmembrane region" description="Helical" evidence="5">
    <location>
        <begin position="283"/>
        <end position="303"/>
    </location>
</feature>
<evidence type="ECO:0000259" key="6">
    <source>
        <dbReference type="Pfam" id="PF04932"/>
    </source>
</evidence>
<dbReference type="Pfam" id="PF04932">
    <property type="entry name" value="Wzy_C"/>
    <property type="match status" value="1"/>
</dbReference>
<evidence type="ECO:0000256" key="2">
    <source>
        <dbReference type="ARBA" id="ARBA00022692"/>
    </source>
</evidence>